<keyword evidence="2 4" id="KW-0238">DNA-binding</keyword>
<keyword evidence="1" id="KW-0805">Transcription regulation</keyword>
<dbReference type="InterPro" id="IPR001647">
    <property type="entry name" value="HTH_TetR"/>
</dbReference>
<dbReference type="PROSITE" id="PS50977">
    <property type="entry name" value="HTH_TETR_2"/>
    <property type="match status" value="1"/>
</dbReference>
<organism evidence="6 7">
    <name type="scientific">Kitasatospora putterlickiae</name>
    <dbReference type="NCBI Taxonomy" id="221725"/>
    <lineage>
        <taxon>Bacteria</taxon>
        <taxon>Bacillati</taxon>
        <taxon>Actinomycetota</taxon>
        <taxon>Actinomycetes</taxon>
        <taxon>Kitasatosporales</taxon>
        <taxon>Streptomycetaceae</taxon>
        <taxon>Kitasatospora</taxon>
    </lineage>
</organism>
<dbReference type="EMBL" id="BAAAKJ010000070">
    <property type="protein sequence ID" value="GAA1388446.1"/>
    <property type="molecule type" value="Genomic_DNA"/>
</dbReference>
<dbReference type="InterPro" id="IPR023772">
    <property type="entry name" value="DNA-bd_HTH_TetR-type_CS"/>
</dbReference>
<comment type="caution">
    <text evidence="6">The sequence shown here is derived from an EMBL/GenBank/DDBJ whole genome shotgun (WGS) entry which is preliminary data.</text>
</comment>
<reference evidence="6 7" key="1">
    <citation type="journal article" date="2019" name="Int. J. Syst. Evol. Microbiol.">
        <title>The Global Catalogue of Microorganisms (GCM) 10K type strain sequencing project: providing services to taxonomists for standard genome sequencing and annotation.</title>
        <authorList>
            <consortium name="The Broad Institute Genomics Platform"/>
            <consortium name="The Broad Institute Genome Sequencing Center for Infectious Disease"/>
            <person name="Wu L."/>
            <person name="Ma J."/>
        </authorList>
    </citation>
    <scope>NUCLEOTIDE SEQUENCE [LARGE SCALE GENOMIC DNA]</scope>
    <source>
        <strain evidence="6 7">JCM 12393</strain>
    </source>
</reference>
<name>A0ABN1XSC3_9ACTN</name>
<proteinExistence type="predicted"/>
<accession>A0ABN1XSC3</accession>
<evidence type="ECO:0000313" key="6">
    <source>
        <dbReference type="EMBL" id="GAA1388446.1"/>
    </source>
</evidence>
<evidence type="ECO:0000256" key="2">
    <source>
        <dbReference type="ARBA" id="ARBA00023125"/>
    </source>
</evidence>
<evidence type="ECO:0000256" key="4">
    <source>
        <dbReference type="PROSITE-ProRule" id="PRU00335"/>
    </source>
</evidence>
<dbReference type="RefSeq" id="WP_344329827.1">
    <property type="nucleotide sequence ID" value="NZ_BAAAKJ010000070.1"/>
</dbReference>
<dbReference type="PANTHER" id="PTHR47506">
    <property type="entry name" value="TRANSCRIPTIONAL REGULATORY PROTEIN"/>
    <property type="match status" value="1"/>
</dbReference>
<dbReference type="Pfam" id="PF16925">
    <property type="entry name" value="TetR_C_13"/>
    <property type="match status" value="1"/>
</dbReference>
<keyword evidence="7" id="KW-1185">Reference proteome</keyword>
<sequence>MARGRPRTFDRAAALRQATMLFWQYGYEGTSVAELTKRMGINAPSLYSAFGDKRALFDEVVETYGRSFGSFVAVALEEETTAREAFARVLREAAAAYTDPEHPAGCLVISATTNVSPKDDEVADAMRELRRSNLDGFRERVEADVAAGRLPAGTDAHALAVYYATVVQGMSQQARDGASAADLEAVAGLAMASWPA</sequence>
<dbReference type="Gene3D" id="1.10.357.10">
    <property type="entry name" value="Tetracycline Repressor, domain 2"/>
    <property type="match status" value="1"/>
</dbReference>
<dbReference type="SUPFAM" id="SSF46689">
    <property type="entry name" value="Homeodomain-like"/>
    <property type="match status" value="1"/>
</dbReference>
<evidence type="ECO:0000259" key="5">
    <source>
        <dbReference type="PROSITE" id="PS50977"/>
    </source>
</evidence>
<dbReference type="PROSITE" id="PS01081">
    <property type="entry name" value="HTH_TETR_1"/>
    <property type="match status" value="1"/>
</dbReference>
<dbReference type="InterPro" id="IPR009057">
    <property type="entry name" value="Homeodomain-like_sf"/>
</dbReference>
<evidence type="ECO:0000256" key="3">
    <source>
        <dbReference type="ARBA" id="ARBA00023163"/>
    </source>
</evidence>
<dbReference type="Gene3D" id="1.10.10.60">
    <property type="entry name" value="Homeodomain-like"/>
    <property type="match status" value="1"/>
</dbReference>
<dbReference type="InterPro" id="IPR036271">
    <property type="entry name" value="Tet_transcr_reg_TetR-rel_C_sf"/>
</dbReference>
<protein>
    <submittedName>
        <fullName evidence="6">TetR/AcrR family transcriptional regulator</fullName>
    </submittedName>
</protein>
<dbReference type="Pfam" id="PF00440">
    <property type="entry name" value="TetR_N"/>
    <property type="match status" value="1"/>
</dbReference>
<dbReference type="InterPro" id="IPR011075">
    <property type="entry name" value="TetR_C"/>
</dbReference>
<evidence type="ECO:0000256" key="1">
    <source>
        <dbReference type="ARBA" id="ARBA00023015"/>
    </source>
</evidence>
<feature type="domain" description="HTH tetR-type" evidence="5">
    <location>
        <begin position="8"/>
        <end position="68"/>
    </location>
</feature>
<dbReference type="Proteomes" id="UP001499863">
    <property type="component" value="Unassembled WGS sequence"/>
</dbReference>
<gene>
    <name evidence="6" type="ORF">GCM10009639_14960</name>
</gene>
<dbReference type="PANTHER" id="PTHR47506:SF1">
    <property type="entry name" value="HTH-TYPE TRANSCRIPTIONAL REGULATOR YJDC"/>
    <property type="match status" value="1"/>
</dbReference>
<dbReference type="SUPFAM" id="SSF48498">
    <property type="entry name" value="Tetracyclin repressor-like, C-terminal domain"/>
    <property type="match status" value="1"/>
</dbReference>
<keyword evidence="3" id="KW-0804">Transcription</keyword>
<feature type="DNA-binding region" description="H-T-H motif" evidence="4">
    <location>
        <begin position="31"/>
        <end position="50"/>
    </location>
</feature>
<evidence type="ECO:0000313" key="7">
    <source>
        <dbReference type="Proteomes" id="UP001499863"/>
    </source>
</evidence>